<gene>
    <name evidence="1" type="ORF">S06H3_17396</name>
</gene>
<reference evidence="1" key="1">
    <citation type="journal article" date="2014" name="Front. Microbiol.">
        <title>High frequency of phylogenetically diverse reductive dehalogenase-homologous genes in deep subseafloor sedimentary metagenomes.</title>
        <authorList>
            <person name="Kawai M."/>
            <person name="Futagami T."/>
            <person name="Toyoda A."/>
            <person name="Takaki Y."/>
            <person name="Nishi S."/>
            <person name="Hori S."/>
            <person name="Arai W."/>
            <person name="Tsubouchi T."/>
            <person name="Morono Y."/>
            <person name="Uchiyama I."/>
            <person name="Ito T."/>
            <person name="Fujiyama A."/>
            <person name="Inagaki F."/>
            <person name="Takami H."/>
        </authorList>
    </citation>
    <scope>NUCLEOTIDE SEQUENCE</scope>
    <source>
        <strain evidence="1">Expedition CK06-06</strain>
    </source>
</reference>
<proteinExistence type="predicted"/>
<dbReference type="AlphaFoldDB" id="X1KIL6"/>
<sequence>GVVKLERVQIVCPACGQQVQAVATDGRVKGYCAVVKQSVDFLIETQRGPDAEYRAKVSADMKKRWQDPEYQAKVSVGMKKVWQDPEYRAKLGAASSSP</sequence>
<accession>X1KIL6</accession>
<comment type="caution">
    <text evidence="1">The sequence shown here is derived from an EMBL/GenBank/DDBJ whole genome shotgun (WGS) entry which is preliminary data.</text>
</comment>
<dbReference type="EMBL" id="BARV01008689">
    <property type="protein sequence ID" value="GAI06907.1"/>
    <property type="molecule type" value="Genomic_DNA"/>
</dbReference>
<feature type="non-terminal residue" evidence="1">
    <location>
        <position position="1"/>
    </location>
</feature>
<protein>
    <submittedName>
        <fullName evidence="1">Uncharacterized protein</fullName>
    </submittedName>
</protein>
<organism evidence="1">
    <name type="scientific">marine sediment metagenome</name>
    <dbReference type="NCBI Taxonomy" id="412755"/>
    <lineage>
        <taxon>unclassified sequences</taxon>
        <taxon>metagenomes</taxon>
        <taxon>ecological metagenomes</taxon>
    </lineage>
</organism>
<evidence type="ECO:0000313" key="1">
    <source>
        <dbReference type="EMBL" id="GAI06907.1"/>
    </source>
</evidence>
<name>X1KIL6_9ZZZZ</name>